<feature type="region of interest" description="Disordered" evidence="5">
    <location>
        <begin position="75"/>
        <end position="94"/>
    </location>
</feature>
<dbReference type="GO" id="GO:0020037">
    <property type="term" value="F:heme binding"/>
    <property type="evidence" value="ECO:0007669"/>
    <property type="project" value="InterPro"/>
</dbReference>
<keyword evidence="8" id="KW-1185">Reference proteome</keyword>
<dbReference type="Gene3D" id="1.10.760.10">
    <property type="entry name" value="Cytochrome c-like domain"/>
    <property type="match status" value="1"/>
</dbReference>
<dbReference type="EMBL" id="RJJD01000005">
    <property type="protein sequence ID" value="RNI26945.1"/>
    <property type="molecule type" value="Genomic_DNA"/>
</dbReference>
<protein>
    <submittedName>
        <fullName evidence="7">Diheme cytochrome c-553</fullName>
    </submittedName>
</protein>
<dbReference type="PROSITE" id="PS51257">
    <property type="entry name" value="PROKAR_LIPOPROTEIN"/>
    <property type="match status" value="1"/>
</dbReference>
<evidence type="ECO:0000256" key="2">
    <source>
        <dbReference type="ARBA" id="ARBA00022723"/>
    </source>
</evidence>
<feature type="domain" description="Cytochrome c" evidence="6">
    <location>
        <begin position="50"/>
        <end position="193"/>
    </location>
</feature>
<keyword evidence="1 4" id="KW-0349">Heme</keyword>
<keyword evidence="3 4" id="KW-0408">Iron</keyword>
<evidence type="ECO:0000256" key="5">
    <source>
        <dbReference type="SAM" id="MobiDB-lite"/>
    </source>
</evidence>
<sequence>MKRLLILLCTAAFFYSCESKPQENKTAEAGLVSAVTESSTQPQVALSQEALKERGEYLVTIGACSDCHSPKLAPTDKIPPMTPDPDRFLSGHPASEKLPPMPAGAGKNGWVLFSMNNTAAVGPWGTSFSANLTPDPTGIGNWTLDNFKKALREGKYKGMDNTRQILPPMPWPHYSKMKDEDIEAIFTYLKSIKPVKNVVPAPLPPAA</sequence>
<evidence type="ECO:0000256" key="1">
    <source>
        <dbReference type="ARBA" id="ARBA00022617"/>
    </source>
</evidence>
<gene>
    <name evidence="7" type="ORF">EFB08_10780</name>
</gene>
<evidence type="ECO:0000256" key="4">
    <source>
        <dbReference type="PROSITE-ProRule" id="PRU00433"/>
    </source>
</evidence>
<dbReference type="SUPFAM" id="SSF46626">
    <property type="entry name" value="Cytochrome c"/>
    <property type="match status" value="1"/>
</dbReference>
<reference evidence="7 8" key="1">
    <citation type="submission" date="2018-11" db="EMBL/GenBank/DDBJ databases">
        <title>Rufibacter latericius sp. nov., isolated from water in Baiyang Lake.</title>
        <authorList>
            <person name="Yang Y."/>
        </authorList>
    </citation>
    <scope>NUCLEOTIDE SEQUENCE [LARGE SCALE GENOMIC DNA]</scope>
    <source>
        <strain evidence="7 8">R-22-1c-1</strain>
    </source>
</reference>
<accession>A0A3M9MP17</accession>
<evidence type="ECO:0000256" key="3">
    <source>
        <dbReference type="ARBA" id="ARBA00023004"/>
    </source>
</evidence>
<keyword evidence="2 4" id="KW-0479">Metal-binding</keyword>
<dbReference type="InterPro" id="IPR036909">
    <property type="entry name" value="Cyt_c-like_dom_sf"/>
</dbReference>
<dbReference type="GO" id="GO:0046872">
    <property type="term" value="F:metal ion binding"/>
    <property type="evidence" value="ECO:0007669"/>
    <property type="project" value="UniProtKB-KW"/>
</dbReference>
<dbReference type="AlphaFoldDB" id="A0A3M9MP17"/>
<dbReference type="Pfam" id="PF00034">
    <property type="entry name" value="Cytochrom_C"/>
    <property type="match status" value="1"/>
</dbReference>
<dbReference type="InterPro" id="IPR051459">
    <property type="entry name" value="Cytochrome_c-type_DH"/>
</dbReference>
<dbReference type="Proteomes" id="UP000272117">
    <property type="component" value="Unassembled WGS sequence"/>
</dbReference>
<dbReference type="OrthoDB" id="9809720at2"/>
<name>A0A3M9MP17_9BACT</name>
<dbReference type="PROSITE" id="PS51007">
    <property type="entry name" value="CYTC"/>
    <property type="match status" value="1"/>
</dbReference>
<dbReference type="PANTHER" id="PTHR35008">
    <property type="entry name" value="BLL4482 PROTEIN-RELATED"/>
    <property type="match status" value="1"/>
</dbReference>
<dbReference type="RefSeq" id="WP_123126952.1">
    <property type="nucleotide sequence ID" value="NZ_RJJD01000005.1"/>
</dbReference>
<dbReference type="PANTHER" id="PTHR35008:SF4">
    <property type="entry name" value="BLL4482 PROTEIN"/>
    <property type="match status" value="1"/>
</dbReference>
<comment type="caution">
    <text evidence="7">The sequence shown here is derived from an EMBL/GenBank/DDBJ whole genome shotgun (WGS) entry which is preliminary data.</text>
</comment>
<evidence type="ECO:0000313" key="8">
    <source>
        <dbReference type="Proteomes" id="UP000272117"/>
    </source>
</evidence>
<evidence type="ECO:0000259" key="6">
    <source>
        <dbReference type="PROSITE" id="PS51007"/>
    </source>
</evidence>
<organism evidence="7 8">
    <name type="scientific">Rufibacter latericius</name>
    <dbReference type="NCBI Taxonomy" id="2487040"/>
    <lineage>
        <taxon>Bacteria</taxon>
        <taxon>Pseudomonadati</taxon>
        <taxon>Bacteroidota</taxon>
        <taxon>Cytophagia</taxon>
        <taxon>Cytophagales</taxon>
        <taxon>Hymenobacteraceae</taxon>
        <taxon>Rufibacter</taxon>
    </lineage>
</organism>
<dbReference type="InterPro" id="IPR009056">
    <property type="entry name" value="Cyt_c-like_dom"/>
</dbReference>
<proteinExistence type="predicted"/>
<evidence type="ECO:0000313" key="7">
    <source>
        <dbReference type="EMBL" id="RNI26945.1"/>
    </source>
</evidence>
<dbReference type="GO" id="GO:0009055">
    <property type="term" value="F:electron transfer activity"/>
    <property type="evidence" value="ECO:0007669"/>
    <property type="project" value="InterPro"/>
</dbReference>